<dbReference type="EMBL" id="QHHQ01000002">
    <property type="protein sequence ID" value="RAI01718.1"/>
    <property type="molecule type" value="Genomic_DNA"/>
</dbReference>
<organism evidence="1 2">
    <name type="scientific">Acuticoccus sediminis</name>
    <dbReference type="NCBI Taxonomy" id="2184697"/>
    <lineage>
        <taxon>Bacteria</taxon>
        <taxon>Pseudomonadati</taxon>
        <taxon>Pseudomonadota</taxon>
        <taxon>Alphaproteobacteria</taxon>
        <taxon>Hyphomicrobiales</taxon>
        <taxon>Amorphaceae</taxon>
        <taxon>Acuticoccus</taxon>
    </lineage>
</organism>
<dbReference type="InterPro" id="IPR017850">
    <property type="entry name" value="Alkaline_phosphatase_core_sf"/>
</dbReference>
<dbReference type="Proteomes" id="UP000249590">
    <property type="component" value="Unassembled WGS sequence"/>
</dbReference>
<dbReference type="PANTHER" id="PTHR10151">
    <property type="entry name" value="ECTONUCLEOTIDE PYROPHOSPHATASE/PHOSPHODIESTERASE"/>
    <property type="match status" value="1"/>
</dbReference>
<dbReference type="SUPFAM" id="SSF53649">
    <property type="entry name" value="Alkaline phosphatase-like"/>
    <property type="match status" value="1"/>
</dbReference>
<sequence>MKPGSTLIVSFDGLRPDRVTADLMPNLAAFMAEGVRFANARSVFPSETRVAVTSTFTGNPPRWHGMIANRFRHAAVPEEPVRTGLVEDLLRVAGRGPLIHRPALGDRLAAAGRSMVVVSTASTGATHMMNPNAVTNGHETFCCHPTPDMSPTLKAEAEALLGPVPETARPNNARIDYARRVLTDIVWPTRDPDVAVIWMNDPDLTSHAFGVRAPETEASQRLTDAAFGEILAGWRAGRGPEHLIVMSDHGQITGSATASPDMDLPAEYRDRLVSGVFNGLWLDDPAPADLARAVDVLSEMPWCGLVFTGRAGAPAVPGTLPFPLVGQGHALAPPIAFTLRSTGPDEASDAGAERRYFTEGIDIGGGMHGGLNRGELATVLAGAGPQFRAGFVSDTPCWLPDITPTVLALLGLSTEDTSGRVLAEAFADGPEPPRAAQTVNSVEHRGFQQHLAVWDVEGKSVIDCGWTAGTGAWR</sequence>
<reference evidence="1 2" key="1">
    <citation type="submission" date="2018-05" db="EMBL/GenBank/DDBJ databases">
        <title>Acuticoccus sediminis sp. nov., isolated from deep-sea sediment of Indian Ocean.</title>
        <authorList>
            <person name="Liu X."/>
            <person name="Lai Q."/>
            <person name="Du Y."/>
            <person name="Sun F."/>
            <person name="Zhang X."/>
            <person name="Wang S."/>
            <person name="Shao Z."/>
        </authorList>
    </citation>
    <scope>NUCLEOTIDE SEQUENCE [LARGE SCALE GENOMIC DNA]</scope>
    <source>
        <strain evidence="1 2">PTG4-2</strain>
    </source>
</reference>
<gene>
    <name evidence="1" type="ORF">DLJ53_09925</name>
</gene>
<comment type="caution">
    <text evidence="1">The sequence shown here is derived from an EMBL/GenBank/DDBJ whole genome shotgun (WGS) entry which is preliminary data.</text>
</comment>
<dbReference type="InterPro" id="IPR002591">
    <property type="entry name" value="Phosphodiest/P_Trfase"/>
</dbReference>
<dbReference type="GO" id="GO:0016787">
    <property type="term" value="F:hydrolase activity"/>
    <property type="evidence" value="ECO:0007669"/>
    <property type="project" value="UniProtKB-ARBA"/>
</dbReference>
<dbReference type="PANTHER" id="PTHR10151:SF120">
    <property type="entry name" value="BIS(5'-ADENOSYL)-TRIPHOSPHATASE"/>
    <property type="match status" value="1"/>
</dbReference>
<accession>A0A8B2NTW0</accession>
<dbReference type="OrthoDB" id="9779418at2"/>
<dbReference type="AlphaFoldDB" id="A0A8B2NTW0"/>
<dbReference type="Pfam" id="PF01663">
    <property type="entry name" value="Phosphodiest"/>
    <property type="match status" value="1"/>
</dbReference>
<evidence type="ECO:0000313" key="2">
    <source>
        <dbReference type="Proteomes" id="UP000249590"/>
    </source>
</evidence>
<name>A0A8B2NTW0_9HYPH</name>
<keyword evidence="2" id="KW-1185">Reference proteome</keyword>
<evidence type="ECO:0008006" key="3">
    <source>
        <dbReference type="Google" id="ProtNLM"/>
    </source>
</evidence>
<evidence type="ECO:0000313" key="1">
    <source>
        <dbReference type="EMBL" id="RAI01718.1"/>
    </source>
</evidence>
<dbReference type="RefSeq" id="WP_111344788.1">
    <property type="nucleotide sequence ID" value="NZ_QHHQ01000002.1"/>
</dbReference>
<proteinExistence type="predicted"/>
<protein>
    <recommendedName>
        <fullName evidence="3">AlkP superfamily pyrophosphatase or phosphodiesterase</fullName>
    </recommendedName>
</protein>
<dbReference type="Gene3D" id="3.40.720.10">
    <property type="entry name" value="Alkaline Phosphatase, subunit A"/>
    <property type="match status" value="2"/>
</dbReference>